<comment type="pathway">
    <text evidence="1">Polyol metabolism; glycerol degradation via glycerol kinase pathway; sn-glycerol 3-phosphate from glycerol: step 1/1.</text>
</comment>
<feature type="domain" description="Carbohydrate kinase FGGY N-terminal" evidence="12">
    <location>
        <begin position="8"/>
        <end position="264"/>
    </location>
</feature>
<evidence type="ECO:0000256" key="1">
    <source>
        <dbReference type="ARBA" id="ARBA00005190"/>
    </source>
</evidence>
<name>A0AAV9NSM7_9EURO</name>
<evidence type="ECO:0000313" key="15">
    <source>
        <dbReference type="Proteomes" id="UP001358417"/>
    </source>
</evidence>
<feature type="domain" description="Carbohydrate kinase FGGY C-terminal" evidence="13">
    <location>
        <begin position="274"/>
        <end position="465"/>
    </location>
</feature>
<keyword evidence="8" id="KW-0067">ATP-binding</keyword>
<dbReference type="SUPFAM" id="SSF53067">
    <property type="entry name" value="Actin-like ATPase domain"/>
    <property type="match status" value="2"/>
</dbReference>
<reference evidence="14 15" key="1">
    <citation type="submission" date="2023-08" db="EMBL/GenBank/DDBJ databases">
        <title>Black Yeasts Isolated from many extreme environments.</title>
        <authorList>
            <person name="Coleine C."/>
            <person name="Stajich J.E."/>
            <person name="Selbmann L."/>
        </authorList>
    </citation>
    <scope>NUCLEOTIDE SEQUENCE [LARGE SCALE GENOMIC DNA]</scope>
    <source>
        <strain evidence="14 15">CCFEE 5792</strain>
    </source>
</reference>
<dbReference type="InterPro" id="IPR043129">
    <property type="entry name" value="ATPase_NBD"/>
</dbReference>
<proteinExistence type="inferred from homology"/>
<dbReference type="CDD" id="cd07792">
    <property type="entry name" value="ASKHA_NBD_FGGY_GK1-3-like"/>
    <property type="match status" value="1"/>
</dbReference>
<organism evidence="14 15">
    <name type="scientific">Exophiala bonariae</name>
    <dbReference type="NCBI Taxonomy" id="1690606"/>
    <lineage>
        <taxon>Eukaryota</taxon>
        <taxon>Fungi</taxon>
        <taxon>Dikarya</taxon>
        <taxon>Ascomycota</taxon>
        <taxon>Pezizomycotina</taxon>
        <taxon>Eurotiomycetes</taxon>
        <taxon>Chaetothyriomycetidae</taxon>
        <taxon>Chaetothyriales</taxon>
        <taxon>Herpotrichiellaceae</taxon>
        <taxon>Exophiala</taxon>
    </lineage>
</organism>
<comment type="similarity">
    <text evidence="2 10">Belongs to the FGGY kinase family.</text>
</comment>
<evidence type="ECO:0000256" key="5">
    <source>
        <dbReference type="ARBA" id="ARBA00022741"/>
    </source>
</evidence>
<evidence type="ECO:0000259" key="13">
    <source>
        <dbReference type="Pfam" id="PF02782"/>
    </source>
</evidence>
<dbReference type="PIRSF" id="PIRSF000538">
    <property type="entry name" value="GlpK"/>
    <property type="match status" value="1"/>
</dbReference>
<protein>
    <recommendedName>
        <fullName evidence="3">glycerol kinase</fullName>
        <ecNumber evidence="3">2.7.1.30</ecNumber>
    </recommendedName>
    <alternativeName>
        <fullName evidence="9">ATP:glycerol 3-phosphotransferase</fullName>
    </alternativeName>
</protein>
<dbReference type="FunFam" id="3.30.420.40:FF:000086">
    <property type="entry name" value="Glycerol kinase"/>
    <property type="match status" value="1"/>
</dbReference>
<dbReference type="EMBL" id="JAVRRD010000002">
    <property type="protein sequence ID" value="KAK5063139.1"/>
    <property type="molecule type" value="Genomic_DNA"/>
</dbReference>
<dbReference type="GO" id="GO:0005524">
    <property type="term" value="F:ATP binding"/>
    <property type="evidence" value="ECO:0007669"/>
    <property type="project" value="UniProtKB-KW"/>
</dbReference>
<dbReference type="InterPro" id="IPR000577">
    <property type="entry name" value="Carb_kinase_FGGY"/>
</dbReference>
<dbReference type="FunFam" id="3.30.420.40:FF:000085">
    <property type="entry name" value="Glycerol kinase 2"/>
    <property type="match status" value="1"/>
</dbReference>
<keyword evidence="6 10" id="KW-0418">Kinase</keyword>
<keyword evidence="7" id="KW-0319">Glycerol metabolism</keyword>
<dbReference type="GO" id="GO:0006641">
    <property type="term" value="P:triglyceride metabolic process"/>
    <property type="evidence" value="ECO:0007669"/>
    <property type="project" value="TreeGrafter"/>
</dbReference>
<gene>
    <name evidence="14" type="ORF">LTR84_005215</name>
</gene>
<evidence type="ECO:0000256" key="9">
    <source>
        <dbReference type="ARBA" id="ARBA00043149"/>
    </source>
</evidence>
<evidence type="ECO:0000256" key="11">
    <source>
        <dbReference type="SAM" id="MobiDB-lite"/>
    </source>
</evidence>
<dbReference type="GeneID" id="89973393"/>
<keyword evidence="4 10" id="KW-0808">Transferase</keyword>
<dbReference type="GO" id="GO:0046167">
    <property type="term" value="P:glycerol-3-phosphate biosynthetic process"/>
    <property type="evidence" value="ECO:0007669"/>
    <property type="project" value="TreeGrafter"/>
</dbReference>
<dbReference type="PANTHER" id="PTHR10196">
    <property type="entry name" value="SUGAR KINASE"/>
    <property type="match status" value="1"/>
</dbReference>
<dbReference type="NCBIfam" id="NF000756">
    <property type="entry name" value="PRK00047.1"/>
    <property type="match status" value="1"/>
</dbReference>
<keyword evidence="15" id="KW-1185">Reference proteome</keyword>
<dbReference type="InterPro" id="IPR018485">
    <property type="entry name" value="FGGY_C"/>
</dbReference>
<accession>A0AAV9NSM7</accession>
<dbReference type="GO" id="GO:0004370">
    <property type="term" value="F:glycerol kinase activity"/>
    <property type="evidence" value="ECO:0007669"/>
    <property type="project" value="UniProtKB-EC"/>
</dbReference>
<dbReference type="AlphaFoldDB" id="A0AAV9NSM7"/>
<dbReference type="Pfam" id="PF00370">
    <property type="entry name" value="FGGY_N"/>
    <property type="match status" value="1"/>
</dbReference>
<feature type="compositionally biased region" description="Basic and acidic residues" evidence="11">
    <location>
        <begin position="522"/>
        <end position="538"/>
    </location>
</feature>
<dbReference type="InterPro" id="IPR042018">
    <property type="entry name" value="GK1-3_metazoan-type"/>
</dbReference>
<dbReference type="GO" id="GO:0006071">
    <property type="term" value="P:glycerol metabolic process"/>
    <property type="evidence" value="ECO:0007669"/>
    <property type="project" value="UniProtKB-KW"/>
</dbReference>
<dbReference type="PROSITE" id="PS00445">
    <property type="entry name" value="FGGY_KINASES_2"/>
    <property type="match status" value="1"/>
</dbReference>
<evidence type="ECO:0000256" key="6">
    <source>
        <dbReference type="ARBA" id="ARBA00022777"/>
    </source>
</evidence>
<evidence type="ECO:0000256" key="3">
    <source>
        <dbReference type="ARBA" id="ARBA00012099"/>
    </source>
</evidence>
<evidence type="ECO:0000259" key="12">
    <source>
        <dbReference type="Pfam" id="PF00370"/>
    </source>
</evidence>
<dbReference type="InterPro" id="IPR005999">
    <property type="entry name" value="Glycerol_kin"/>
</dbReference>
<keyword evidence="5" id="KW-0547">Nucleotide-binding</keyword>
<dbReference type="Proteomes" id="UP001358417">
    <property type="component" value="Unassembled WGS sequence"/>
</dbReference>
<dbReference type="Gene3D" id="3.30.420.40">
    <property type="match status" value="2"/>
</dbReference>
<dbReference type="PROSITE" id="PS00933">
    <property type="entry name" value="FGGY_KINASES_1"/>
    <property type="match status" value="1"/>
</dbReference>
<evidence type="ECO:0000256" key="2">
    <source>
        <dbReference type="ARBA" id="ARBA00009156"/>
    </source>
</evidence>
<dbReference type="InterPro" id="IPR018483">
    <property type="entry name" value="Carb_kinase_FGGY_CS"/>
</dbReference>
<dbReference type="InterPro" id="IPR018484">
    <property type="entry name" value="FGGY_N"/>
</dbReference>
<dbReference type="EC" id="2.7.1.30" evidence="3"/>
<evidence type="ECO:0000313" key="14">
    <source>
        <dbReference type="EMBL" id="KAK5063139.1"/>
    </source>
</evidence>
<comment type="caution">
    <text evidence="14">The sequence shown here is derived from an EMBL/GenBank/DDBJ whole genome shotgun (WGS) entry which is preliminary data.</text>
</comment>
<dbReference type="NCBIfam" id="TIGR01311">
    <property type="entry name" value="glycerol_kin"/>
    <property type="match status" value="1"/>
</dbReference>
<sequence length="538" mass="59244">MAGDKTFIGSIDNGTTSSRFLIFDPAGNPIAQHQIEFKQYYPHSGWHEHDPLELVSSVSECIDKAVEEFESQGHSISEIKAVGITNQRETTCVWDTKTGEPLYNSIVWTDTRTSSIVHHLKTRDGADGLTELCGLPLSTYPSCTKLLWLLRNVDKVKQAYDAGTLAFGTVDSWLVYKLNGGPKGNVFVTDPTNASRTMFMNIHNLSYDDKLISFFELDVKTPKLNLPKIVPSSHDSAYGKLASTKLQGVRITGCLGDQSAALVGQCGFTPGRAKNTYGTGCFLLYNVGEKPVISKHGLLATVAFDFSPQGIKPVYALEGSIAVAGSSVKFLMNNLGFFRDSAKVSELARTVKDNGGVVFVTAFSGLFAPYWYDDVKGTLWGVTAYTEKGHIARATLEATCFQTKAILDAMEKDAGVKLEELAVDGGMSNSDLCMQTQSDLIQIPVDRPKMRETTALGAAIAAGFAVGVWKSFDELKEINSEGRFFFKPKISQKASDRMYRKWTKAVEMSRGWQDDEDDDEAERDRQEHSELEQTVTKE</sequence>
<dbReference type="RefSeq" id="XP_064711411.1">
    <property type="nucleotide sequence ID" value="XM_064848787.1"/>
</dbReference>
<dbReference type="Pfam" id="PF02782">
    <property type="entry name" value="FGGY_C"/>
    <property type="match status" value="1"/>
</dbReference>
<dbReference type="GO" id="GO:0005739">
    <property type="term" value="C:mitochondrion"/>
    <property type="evidence" value="ECO:0007669"/>
    <property type="project" value="TreeGrafter"/>
</dbReference>
<evidence type="ECO:0000256" key="10">
    <source>
        <dbReference type="RuleBase" id="RU003733"/>
    </source>
</evidence>
<evidence type="ECO:0000256" key="4">
    <source>
        <dbReference type="ARBA" id="ARBA00022679"/>
    </source>
</evidence>
<dbReference type="PANTHER" id="PTHR10196:SF75">
    <property type="entry name" value="GLYCEROL KINASE"/>
    <property type="match status" value="1"/>
</dbReference>
<evidence type="ECO:0000256" key="8">
    <source>
        <dbReference type="ARBA" id="ARBA00022840"/>
    </source>
</evidence>
<feature type="region of interest" description="Disordered" evidence="11">
    <location>
        <begin position="508"/>
        <end position="538"/>
    </location>
</feature>
<evidence type="ECO:0000256" key="7">
    <source>
        <dbReference type="ARBA" id="ARBA00022798"/>
    </source>
</evidence>